<dbReference type="eggNOG" id="KOG1109">
    <property type="taxonomic scope" value="Eukaryota"/>
</dbReference>
<dbReference type="OrthoDB" id="2016540at2759"/>
<sequence length="394" mass="43671">MERDLARDRQKITFARRPIRVLALFARVCVDGVRGALRWLHRHRFLALYPLLLLVVLVSLAASITGPHTPFITDARITTEFVVWWLGLGVLSSIGLGTGMHSGLLFLFPHILKVCRSAEACDGVGFDTRNNMWFTMGGEDLFECDNVSKDDTWMNVWLAVLPAAVTWGAGTAIGEIPPYWISYLAATAGKENDDLYDLENEDVGEMTRMQRKIHDCKVWMISFMKTHGFWGLVAMSSWPNAAFDLCGICCGTFMMPFWSFLGAVLIGKGLVKAPMQAAVMSTVFSTGPRTYIIGTIASAFPPGWGVRDFLNDGAAKAIGKMNGKKKTAAAKGGLSLSTMWGYLITIFVAYFATSCIEQMAQMKQANIDKKEVERKLGHRRSVRRSLGSTPKKYL</sequence>
<protein>
    <submittedName>
        <fullName evidence="3">Predicted protein</fullName>
    </submittedName>
</protein>
<evidence type="ECO:0000256" key="2">
    <source>
        <dbReference type="SAM" id="Phobius"/>
    </source>
</evidence>
<dbReference type="AlphaFoldDB" id="C1N8Q7"/>
<gene>
    <name evidence="3" type="ORF">MICPUCDRAFT_54206</name>
</gene>
<feature type="region of interest" description="Disordered" evidence="1">
    <location>
        <begin position="375"/>
        <end position="394"/>
    </location>
</feature>
<dbReference type="Proteomes" id="UP000001876">
    <property type="component" value="Unassembled WGS sequence"/>
</dbReference>
<keyword evidence="4" id="KW-1185">Reference proteome</keyword>
<keyword evidence="2" id="KW-0472">Membrane</keyword>
<feature type="transmembrane region" description="Helical" evidence="2">
    <location>
        <begin position="84"/>
        <end position="108"/>
    </location>
</feature>
<organism evidence="4">
    <name type="scientific">Micromonas pusilla (strain CCMP1545)</name>
    <name type="common">Picoplanktonic green alga</name>
    <dbReference type="NCBI Taxonomy" id="564608"/>
    <lineage>
        <taxon>Eukaryota</taxon>
        <taxon>Viridiplantae</taxon>
        <taxon>Chlorophyta</taxon>
        <taxon>Mamiellophyceae</taxon>
        <taxon>Mamiellales</taxon>
        <taxon>Mamiellaceae</taxon>
        <taxon>Micromonas</taxon>
    </lineage>
</organism>
<dbReference type="GeneID" id="9689930"/>
<feature type="transmembrane region" description="Helical" evidence="2">
    <location>
        <begin position="334"/>
        <end position="352"/>
    </location>
</feature>
<evidence type="ECO:0000256" key="1">
    <source>
        <dbReference type="SAM" id="MobiDB-lite"/>
    </source>
</evidence>
<dbReference type="EMBL" id="GG663751">
    <property type="protein sequence ID" value="EEH51222.1"/>
    <property type="molecule type" value="Genomic_DNA"/>
</dbReference>
<proteinExistence type="predicted"/>
<feature type="transmembrane region" description="Helical" evidence="2">
    <location>
        <begin position="241"/>
        <end position="266"/>
    </location>
</feature>
<name>C1N8Q7_MICPC</name>
<keyword evidence="2" id="KW-0812">Transmembrane</keyword>
<reference evidence="3 4" key="1">
    <citation type="journal article" date="2009" name="Science">
        <title>Green evolution and dynamic adaptations revealed by genomes of the marine picoeukaryotes Micromonas.</title>
        <authorList>
            <person name="Worden A.Z."/>
            <person name="Lee J.H."/>
            <person name="Mock T."/>
            <person name="Rouze P."/>
            <person name="Simmons M.P."/>
            <person name="Aerts A.L."/>
            <person name="Allen A.E."/>
            <person name="Cuvelier M.L."/>
            <person name="Derelle E."/>
            <person name="Everett M.V."/>
            <person name="Foulon E."/>
            <person name="Grimwood J."/>
            <person name="Gundlach H."/>
            <person name="Henrissat B."/>
            <person name="Napoli C."/>
            <person name="McDonald S.M."/>
            <person name="Parker M.S."/>
            <person name="Rombauts S."/>
            <person name="Salamov A."/>
            <person name="Von Dassow P."/>
            <person name="Badger J.H."/>
            <person name="Coutinho P.M."/>
            <person name="Demir E."/>
            <person name="Dubchak I."/>
            <person name="Gentemann C."/>
            <person name="Eikrem W."/>
            <person name="Gready J.E."/>
            <person name="John U."/>
            <person name="Lanier W."/>
            <person name="Lindquist E.A."/>
            <person name="Lucas S."/>
            <person name="Mayer K.F."/>
            <person name="Moreau H."/>
            <person name="Not F."/>
            <person name="Otillar R."/>
            <person name="Panaud O."/>
            <person name="Pangilinan J."/>
            <person name="Paulsen I."/>
            <person name="Piegu B."/>
            <person name="Poliakov A."/>
            <person name="Robbens S."/>
            <person name="Schmutz J."/>
            <person name="Toulza E."/>
            <person name="Wyss T."/>
            <person name="Zelensky A."/>
            <person name="Zhou K."/>
            <person name="Armbrust E.V."/>
            <person name="Bhattacharya D."/>
            <person name="Goodenough U.W."/>
            <person name="Van de Peer Y."/>
            <person name="Grigoriev I.V."/>
        </authorList>
    </citation>
    <scope>NUCLEOTIDE SEQUENCE [LARGE SCALE GENOMIC DNA]</scope>
    <source>
        <strain evidence="3 4">CCMP1545</strain>
    </source>
</reference>
<dbReference type="KEGG" id="mpp:MICPUCDRAFT_54206"/>
<evidence type="ECO:0000313" key="4">
    <source>
        <dbReference type="Proteomes" id="UP000001876"/>
    </source>
</evidence>
<evidence type="ECO:0000313" key="3">
    <source>
        <dbReference type="EMBL" id="EEH51222.1"/>
    </source>
</evidence>
<dbReference type="RefSeq" id="XP_003064317.1">
    <property type="nucleotide sequence ID" value="XM_003064271.1"/>
</dbReference>
<feature type="transmembrane region" description="Helical" evidence="2">
    <location>
        <begin position="218"/>
        <end position="235"/>
    </location>
</feature>
<accession>C1N8Q7</accession>
<feature type="transmembrane region" description="Helical" evidence="2">
    <location>
        <begin position="46"/>
        <end position="64"/>
    </location>
</feature>
<dbReference type="STRING" id="564608.C1N8Q7"/>
<dbReference type="OMA" id="HIAFFTM"/>
<keyword evidence="2" id="KW-1133">Transmembrane helix</keyword>